<evidence type="ECO:0008006" key="3">
    <source>
        <dbReference type="Google" id="ProtNLM"/>
    </source>
</evidence>
<dbReference type="STRING" id="316056.RPC_3522"/>
<feature type="region of interest" description="Disordered" evidence="1">
    <location>
        <begin position="1"/>
        <end position="44"/>
    </location>
</feature>
<gene>
    <name evidence="2" type="ordered locus">RPC_3522</name>
</gene>
<dbReference type="eggNOG" id="COG5639">
    <property type="taxonomic scope" value="Bacteria"/>
</dbReference>
<protein>
    <recommendedName>
        <fullName evidence="3">DUF2274 domain-containing protein</fullName>
    </recommendedName>
</protein>
<dbReference type="InterPro" id="IPR018733">
    <property type="entry name" value="DUF2274"/>
</dbReference>
<evidence type="ECO:0000313" key="2">
    <source>
        <dbReference type="EMBL" id="ABD89061.1"/>
    </source>
</evidence>
<dbReference type="AlphaFoldDB" id="Q210X5"/>
<name>Q210X5_RHOPB</name>
<dbReference type="EMBL" id="CP000301">
    <property type="protein sequence ID" value="ABD89061.1"/>
    <property type="molecule type" value="Genomic_DNA"/>
</dbReference>
<reference evidence="2" key="1">
    <citation type="submission" date="2006-03" db="EMBL/GenBank/DDBJ databases">
        <title>Complete sequence of Rhodopseudomonas palustris BisB18.</title>
        <authorList>
            <consortium name="US DOE Joint Genome Institute"/>
            <person name="Copeland A."/>
            <person name="Lucas S."/>
            <person name="Lapidus A."/>
            <person name="Barry K."/>
            <person name="Detter J.C."/>
            <person name="Glavina del Rio T."/>
            <person name="Hammon N."/>
            <person name="Israni S."/>
            <person name="Dalin E."/>
            <person name="Tice H."/>
            <person name="Pitluck S."/>
            <person name="Chain P."/>
            <person name="Malfatti S."/>
            <person name="Shin M."/>
            <person name="Vergez L."/>
            <person name="Schmutz J."/>
            <person name="Larimer F."/>
            <person name="Land M."/>
            <person name="Hauser L."/>
            <person name="Pelletier D.A."/>
            <person name="Kyrpides N."/>
            <person name="Anderson I."/>
            <person name="Oda Y."/>
            <person name="Harwood C.S."/>
            <person name="Richardson P."/>
        </authorList>
    </citation>
    <scope>NUCLEOTIDE SEQUENCE [LARGE SCALE GENOMIC DNA]</scope>
    <source>
        <strain evidence="2">BisB18</strain>
    </source>
</reference>
<proteinExistence type="predicted"/>
<organism evidence="2">
    <name type="scientific">Rhodopseudomonas palustris (strain BisB18)</name>
    <dbReference type="NCBI Taxonomy" id="316056"/>
    <lineage>
        <taxon>Bacteria</taxon>
        <taxon>Pseudomonadati</taxon>
        <taxon>Pseudomonadota</taxon>
        <taxon>Alphaproteobacteria</taxon>
        <taxon>Hyphomicrobiales</taxon>
        <taxon>Nitrobacteraceae</taxon>
        <taxon>Rhodopseudomonas</taxon>
    </lineage>
</organism>
<feature type="compositionally biased region" description="Polar residues" evidence="1">
    <location>
        <begin position="9"/>
        <end position="31"/>
    </location>
</feature>
<evidence type="ECO:0000256" key="1">
    <source>
        <dbReference type="SAM" id="MobiDB-lite"/>
    </source>
</evidence>
<accession>Q210X5</accession>
<dbReference type="HOGENOM" id="CLU_1947157_0_0_5"/>
<dbReference type="Pfam" id="PF10038">
    <property type="entry name" value="DUF2274"/>
    <property type="match status" value="1"/>
</dbReference>
<dbReference type="KEGG" id="rpc:RPC_3522"/>
<sequence length="129" mass="14045">MQFGHGSLTPGSGSTHRGGQSVQTTGTSSAITDDRPEKSTFELPASIHRDLVACAEVLSKEKTGQSIADPAKRVRPMLERFMAADRAFGIARRTMQSSSETPGGIEGKARFDRRSAIDLQVFLLIVRRR</sequence>